<keyword evidence="4 9" id="KW-0808">Transferase</keyword>
<evidence type="ECO:0000256" key="8">
    <source>
        <dbReference type="ARBA" id="ARBA00061188"/>
    </source>
</evidence>
<comment type="function">
    <text evidence="9">Catalyzes the transfer of the phosphoribosyl group of 5-phosphorylribose-1-pyrophosphate (PRPP) to anthranilate to yield N-(5'-phosphoribosyl)-anthranilate (PRA).</text>
</comment>
<feature type="binding site" evidence="9">
    <location>
        <begin position="85"/>
        <end position="86"/>
    </location>
    <ligand>
        <name>5-phospho-alpha-D-ribose 1-diphosphate</name>
        <dbReference type="ChEBI" id="CHEBI:58017"/>
    </ligand>
</feature>
<keyword evidence="5 9" id="KW-0822">Tryptophan biosynthesis</keyword>
<proteinExistence type="inferred from homology"/>
<dbReference type="PANTHER" id="PTHR43285:SF2">
    <property type="entry name" value="ANTHRANILATE PHOSPHORIBOSYLTRANSFERASE"/>
    <property type="match status" value="1"/>
</dbReference>
<name>A0A259TYC2_9BACT</name>
<feature type="binding site" evidence="9">
    <location>
        <position position="168"/>
    </location>
    <ligand>
        <name>anthranilate</name>
        <dbReference type="ChEBI" id="CHEBI:16567"/>
        <label>2</label>
    </ligand>
</feature>
<evidence type="ECO:0000313" key="13">
    <source>
        <dbReference type="Proteomes" id="UP000216446"/>
    </source>
</evidence>
<evidence type="ECO:0000256" key="5">
    <source>
        <dbReference type="ARBA" id="ARBA00022822"/>
    </source>
</evidence>
<dbReference type="InterPro" id="IPR017459">
    <property type="entry name" value="Glycosyl_Trfase_fam3_N_dom"/>
</dbReference>
<evidence type="ECO:0000256" key="7">
    <source>
        <dbReference type="ARBA" id="ARBA00052328"/>
    </source>
</evidence>
<comment type="pathway">
    <text evidence="1 9">Amino-acid biosynthesis; L-tryptophan biosynthesis; L-tryptophan from chorismate: step 2/5.</text>
</comment>
<dbReference type="InterPro" id="IPR035902">
    <property type="entry name" value="Nuc_phospho_transferase"/>
</dbReference>
<comment type="catalytic activity">
    <reaction evidence="7 9">
        <text>N-(5-phospho-beta-D-ribosyl)anthranilate + diphosphate = 5-phospho-alpha-D-ribose 1-diphosphate + anthranilate</text>
        <dbReference type="Rhea" id="RHEA:11768"/>
        <dbReference type="ChEBI" id="CHEBI:16567"/>
        <dbReference type="ChEBI" id="CHEBI:18277"/>
        <dbReference type="ChEBI" id="CHEBI:33019"/>
        <dbReference type="ChEBI" id="CHEBI:58017"/>
        <dbReference type="EC" id="2.4.2.18"/>
    </reaction>
</comment>
<dbReference type="EC" id="2.4.2.18" evidence="9"/>
<feature type="binding site" evidence="9">
    <location>
        <position position="227"/>
    </location>
    <ligand>
        <name>Mg(2+)</name>
        <dbReference type="ChEBI" id="CHEBI:18420"/>
        <label>2</label>
    </ligand>
</feature>
<dbReference type="Pfam" id="PF02885">
    <property type="entry name" value="Glycos_trans_3N"/>
    <property type="match status" value="1"/>
</dbReference>
<dbReference type="SUPFAM" id="SSF47648">
    <property type="entry name" value="Nucleoside phosphorylase/phosphoribosyltransferase N-terminal domain"/>
    <property type="match status" value="1"/>
</dbReference>
<dbReference type="HAMAP" id="MF_00211">
    <property type="entry name" value="TrpD"/>
    <property type="match status" value="1"/>
</dbReference>
<feature type="binding site" evidence="9">
    <location>
        <position position="228"/>
    </location>
    <ligand>
        <name>Mg(2+)</name>
        <dbReference type="ChEBI" id="CHEBI:18420"/>
        <label>2</label>
    </ligand>
</feature>
<comment type="caution">
    <text evidence="12">The sequence shown here is derived from an EMBL/GenBank/DDBJ whole genome shotgun (WGS) entry which is preliminary data.</text>
</comment>
<comment type="similarity">
    <text evidence="9">Belongs to the anthranilate phosphoribosyltransferase family.</text>
</comment>
<dbReference type="GO" id="GO:0000162">
    <property type="term" value="P:L-tryptophan biosynthetic process"/>
    <property type="evidence" value="ECO:0007669"/>
    <property type="project" value="UniProtKB-UniRule"/>
</dbReference>
<feature type="binding site" evidence="9">
    <location>
        <position position="82"/>
    </location>
    <ligand>
        <name>anthranilate</name>
        <dbReference type="ChEBI" id="CHEBI:16567"/>
        <label>1</label>
    </ligand>
</feature>
<feature type="domain" description="Glycosyl transferase family 3 N-terminal" evidence="11">
    <location>
        <begin position="5"/>
        <end position="67"/>
    </location>
</feature>
<dbReference type="Gene3D" id="1.20.970.10">
    <property type="entry name" value="Transferase, Pyrimidine Nucleoside Phosphorylase, Chain C"/>
    <property type="match status" value="1"/>
</dbReference>
<dbReference type="InterPro" id="IPR036320">
    <property type="entry name" value="Glycosyl_Trfase_fam3_N_dom_sf"/>
</dbReference>
<dbReference type="InterPro" id="IPR000312">
    <property type="entry name" value="Glycosyl_Trfase_fam3"/>
</dbReference>
<feature type="binding site" evidence="9">
    <location>
        <position position="90"/>
    </location>
    <ligand>
        <name>5-phospho-alpha-D-ribose 1-diphosphate</name>
        <dbReference type="ChEBI" id="CHEBI:58017"/>
    </ligand>
</feature>
<feature type="binding site" evidence="9">
    <location>
        <begin position="110"/>
        <end position="118"/>
    </location>
    <ligand>
        <name>5-phospho-alpha-D-ribose 1-diphosphate</name>
        <dbReference type="ChEBI" id="CHEBI:58017"/>
    </ligand>
</feature>
<dbReference type="Proteomes" id="UP000216446">
    <property type="component" value="Unassembled WGS sequence"/>
</dbReference>
<dbReference type="FunCoup" id="A0A259TYC2">
    <property type="interactions" value="386"/>
</dbReference>
<feature type="domain" description="Glycosyl transferase family 3" evidence="10">
    <location>
        <begin position="78"/>
        <end position="330"/>
    </location>
</feature>
<dbReference type="FunFam" id="3.40.1030.10:FF:000002">
    <property type="entry name" value="Anthranilate phosphoribosyltransferase"/>
    <property type="match status" value="1"/>
</dbReference>
<dbReference type="AlphaFoldDB" id="A0A259TYC2"/>
<dbReference type="NCBIfam" id="TIGR01245">
    <property type="entry name" value="trpD"/>
    <property type="match status" value="1"/>
</dbReference>
<feature type="binding site" evidence="9">
    <location>
        <position position="228"/>
    </location>
    <ligand>
        <name>Mg(2+)</name>
        <dbReference type="ChEBI" id="CHEBI:18420"/>
        <label>1</label>
    </ligand>
</feature>
<dbReference type="SUPFAM" id="SSF52418">
    <property type="entry name" value="Nucleoside phosphorylase/phosphoribosyltransferase catalytic domain"/>
    <property type="match status" value="1"/>
</dbReference>
<evidence type="ECO:0000313" key="12">
    <source>
        <dbReference type="EMBL" id="OZC02617.1"/>
    </source>
</evidence>
<reference evidence="12 13" key="1">
    <citation type="submission" date="2016-11" db="EMBL/GenBank/DDBJ databases">
        <title>Study of marine rhodopsin-containing bacteria.</title>
        <authorList>
            <person name="Yoshizawa S."/>
            <person name="Kumagai Y."/>
            <person name="Kogure K."/>
        </authorList>
    </citation>
    <scope>NUCLEOTIDE SEQUENCE [LARGE SCALE GENOMIC DNA]</scope>
    <source>
        <strain evidence="12 13">SG-29</strain>
    </source>
</reference>
<dbReference type="InParanoid" id="A0A259TYC2"/>
<keyword evidence="9" id="KW-0479">Metal-binding</keyword>
<feature type="binding site" evidence="9">
    <location>
        <begin position="92"/>
        <end position="95"/>
    </location>
    <ligand>
        <name>5-phospho-alpha-D-ribose 1-diphosphate</name>
        <dbReference type="ChEBI" id="CHEBI:58017"/>
    </ligand>
</feature>
<dbReference type="Pfam" id="PF00591">
    <property type="entry name" value="Glycos_transf_3"/>
    <property type="match status" value="1"/>
</dbReference>
<feature type="binding site" evidence="9">
    <location>
        <position position="122"/>
    </location>
    <ligand>
        <name>5-phospho-alpha-D-ribose 1-diphosphate</name>
        <dbReference type="ChEBI" id="CHEBI:58017"/>
    </ligand>
</feature>
<dbReference type="UniPathway" id="UPA00035">
    <property type="reaction ID" value="UER00041"/>
</dbReference>
<evidence type="ECO:0000256" key="6">
    <source>
        <dbReference type="ARBA" id="ARBA00023141"/>
    </source>
</evidence>
<organism evidence="12 13">
    <name type="scientific">Rubricoccus marinus</name>
    <dbReference type="NCBI Taxonomy" id="716817"/>
    <lineage>
        <taxon>Bacteria</taxon>
        <taxon>Pseudomonadati</taxon>
        <taxon>Rhodothermota</taxon>
        <taxon>Rhodothermia</taxon>
        <taxon>Rhodothermales</taxon>
        <taxon>Rubricoccaceae</taxon>
        <taxon>Rubricoccus</taxon>
    </lineage>
</organism>
<evidence type="ECO:0000256" key="3">
    <source>
        <dbReference type="ARBA" id="ARBA00022676"/>
    </source>
</evidence>
<comment type="cofactor">
    <cofactor evidence="9">
        <name>Mg(2+)</name>
        <dbReference type="ChEBI" id="CHEBI:18420"/>
    </cofactor>
    <text evidence="9">Binds 2 magnesium ions per monomer.</text>
</comment>
<evidence type="ECO:0000256" key="9">
    <source>
        <dbReference type="HAMAP-Rule" id="MF_00211"/>
    </source>
</evidence>
<gene>
    <name evidence="9" type="primary">trpD</name>
    <name evidence="12" type="ORF">BSZ36_06290</name>
</gene>
<dbReference type="Gene3D" id="3.40.1030.10">
    <property type="entry name" value="Nucleoside phosphorylase/phosphoribosyltransferase catalytic domain"/>
    <property type="match status" value="1"/>
</dbReference>
<accession>A0A259TYC2</accession>
<comment type="caution">
    <text evidence="9">Lacks conserved residue(s) required for the propagation of feature annotation.</text>
</comment>
<evidence type="ECO:0000256" key="1">
    <source>
        <dbReference type="ARBA" id="ARBA00004907"/>
    </source>
</evidence>
<dbReference type="EMBL" id="MQWB01000001">
    <property type="protein sequence ID" value="OZC02617.1"/>
    <property type="molecule type" value="Genomic_DNA"/>
</dbReference>
<evidence type="ECO:0000259" key="10">
    <source>
        <dbReference type="Pfam" id="PF00591"/>
    </source>
</evidence>
<keyword evidence="6 9" id="KW-0057">Aromatic amino acid biosynthesis</keyword>
<evidence type="ECO:0000259" key="11">
    <source>
        <dbReference type="Pfam" id="PF02885"/>
    </source>
</evidence>
<protein>
    <recommendedName>
        <fullName evidence="9">Anthranilate phosphoribosyltransferase</fullName>
        <ecNumber evidence="9">2.4.2.18</ecNumber>
    </recommendedName>
</protein>
<feature type="binding site" evidence="9">
    <location>
        <position position="113"/>
    </location>
    <ligand>
        <name>anthranilate</name>
        <dbReference type="ChEBI" id="CHEBI:16567"/>
        <label>1</label>
    </ligand>
</feature>
<keyword evidence="13" id="KW-1185">Reference proteome</keyword>
<dbReference type="GO" id="GO:0000287">
    <property type="term" value="F:magnesium ion binding"/>
    <property type="evidence" value="ECO:0007669"/>
    <property type="project" value="UniProtKB-UniRule"/>
</dbReference>
<feature type="binding site" evidence="9">
    <location>
        <position position="82"/>
    </location>
    <ligand>
        <name>5-phospho-alpha-D-ribose 1-diphosphate</name>
        <dbReference type="ChEBI" id="CHEBI:58017"/>
    </ligand>
</feature>
<keyword evidence="3 9" id="KW-0328">Glycosyltransferase</keyword>
<dbReference type="GO" id="GO:0004048">
    <property type="term" value="F:anthranilate phosphoribosyltransferase activity"/>
    <property type="evidence" value="ECO:0007669"/>
    <property type="project" value="UniProtKB-UniRule"/>
</dbReference>
<keyword evidence="2 9" id="KW-0028">Amino-acid biosynthesis</keyword>
<comment type="subunit">
    <text evidence="9">Homodimer.</text>
</comment>
<comment type="similarity">
    <text evidence="8">In the C-terminal section; belongs to the anthranilate phosphoribosyltransferase family.</text>
</comment>
<evidence type="ECO:0000256" key="2">
    <source>
        <dbReference type="ARBA" id="ARBA00022605"/>
    </source>
</evidence>
<dbReference type="PANTHER" id="PTHR43285">
    <property type="entry name" value="ANTHRANILATE PHOSPHORIBOSYLTRANSFERASE"/>
    <property type="match status" value="1"/>
</dbReference>
<feature type="binding site" evidence="9">
    <location>
        <position position="94"/>
    </location>
    <ligand>
        <name>Mg(2+)</name>
        <dbReference type="ChEBI" id="CHEBI:18420"/>
        <label>1</label>
    </ligand>
</feature>
<keyword evidence="9" id="KW-0460">Magnesium</keyword>
<dbReference type="GO" id="GO:0005829">
    <property type="term" value="C:cytosol"/>
    <property type="evidence" value="ECO:0007669"/>
    <property type="project" value="TreeGrafter"/>
</dbReference>
<dbReference type="InterPro" id="IPR005940">
    <property type="entry name" value="Anthranilate_Pribosyl_Tfrase"/>
</dbReference>
<evidence type="ECO:0000256" key="4">
    <source>
        <dbReference type="ARBA" id="ARBA00022679"/>
    </source>
</evidence>
<sequence length="346" mass="35696">MSSLKPILQSIAEGETLTQPQAESAMHLMLRGEASEAEIAGLLMGLRARGETIDELTGFTKVMREFAIPVDAGDLNPIDLCGTGGDHSGSFNISTAASFVAAGAGVPVAKHGNKGVSSSSGSADVLSALGVRADLDASGVERCLHETGIAFLFAPQFHPALKHVMPVRRALGVRTFFNILGPLCNPAGVKRQLIGAFSDETARMMAEILMRLGSEHVVVVYAHDGLDELSTTSPTTVYQTGSDAFDGGLLEQTVVPEKFGLARVSAAALQGGTPEENAEIVRSILGGVSGPQADIVLLNAAYALLASAEFKGLDNALEAARESIASGAALGKLDALVEATADLATA</sequence>